<dbReference type="InterPro" id="IPR029066">
    <property type="entry name" value="PLP-binding_barrel"/>
</dbReference>
<keyword evidence="7" id="KW-1185">Reference proteome</keyword>
<sequence length="243" mass="26426">MSHVEEPTAERRDEICGNLGDIAKAVASAGKVKDARLVAVSKYKPASDILAAYSSGQRHFGENYVQELAEKAAILSDDIKWHFIGRLQSNKCKTLASISNLWAVETIDSESKAHKMNEAWGSAGHARPLNVFVQVNTSSEENKGGVERHEVVQVVRAVRESCQSLHLLGLMTIGSIEGSHRRPNPDFLALVGLRDQIKAELGVDLELSMGMSDDFDHALELGSTNVRVGSSIFGSRMLKSGSQ</sequence>
<evidence type="ECO:0000259" key="5">
    <source>
        <dbReference type="Pfam" id="PF01168"/>
    </source>
</evidence>
<evidence type="ECO:0000256" key="4">
    <source>
        <dbReference type="RuleBase" id="RU004514"/>
    </source>
</evidence>
<comment type="cofactor">
    <cofactor evidence="3">
        <name>pyridoxal 5'-phosphate</name>
        <dbReference type="ChEBI" id="CHEBI:597326"/>
    </cofactor>
</comment>
<dbReference type="AlphaFoldDB" id="A0A9W8LNF4"/>
<dbReference type="PANTHER" id="PTHR10146:SF14">
    <property type="entry name" value="PYRIDOXAL PHOSPHATE HOMEOSTASIS PROTEIN"/>
    <property type="match status" value="1"/>
</dbReference>
<dbReference type="FunFam" id="3.20.20.10:FF:000007">
    <property type="entry name" value="Pyridoxal phosphate homeostasis protein"/>
    <property type="match status" value="1"/>
</dbReference>
<gene>
    <name evidence="6" type="ORF">GGI15_000919</name>
</gene>
<comment type="similarity">
    <text evidence="2 4">Belongs to the pyridoxal phosphate-binding protein YggS/PROSC family.</text>
</comment>
<evidence type="ECO:0000313" key="6">
    <source>
        <dbReference type="EMBL" id="KAJ2787199.1"/>
    </source>
</evidence>
<dbReference type="InterPro" id="IPR011078">
    <property type="entry name" value="PyrdxlP_homeostasis"/>
</dbReference>
<dbReference type="InterPro" id="IPR001608">
    <property type="entry name" value="Ala_racemase_N"/>
</dbReference>
<evidence type="ECO:0000256" key="3">
    <source>
        <dbReference type="PIRSR" id="PIRSR004848-1"/>
    </source>
</evidence>
<accession>A0A9W8LNF4</accession>
<evidence type="ECO:0000313" key="7">
    <source>
        <dbReference type="Proteomes" id="UP001140172"/>
    </source>
</evidence>
<reference evidence="6" key="1">
    <citation type="submission" date="2022-07" db="EMBL/GenBank/DDBJ databases">
        <title>Phylogenomic reconstructions and comparative analyses of Kickxellomycotina fungi.</title>
        <authorList>
            <person name="Reynolds N.K."/>
            <person name="Stajich J.E."/>
            <person name="Barry K."/>
            <person name="Grigoriev I.V."/>
            <person name="Crous P."/>
            <person name="Smith M.E."/>
        </authorList>
    </citation>
    <scope>NUCLEOTIDE SEQUENCE</scope>
    <source>
        <strain evidence="6">BCRC 34489</strain>
    </source>
</reference>
<dbReference type="PIRSF" id="PIRSF004848">
    <property type="entry name" value="YBL036c_PLPDEIII"/>
    <property type="match status" value="1"/>
</dbReference>
<dbReference type="HAMAP" id="MF_02087">
    <property type="entry name" value="PLP_homeostasis"/>
    <property type="match status" value="1"/>
</dbReference>
<dbReference type="PANTHER" id="PTHR10146">
    <property type="entry name" value="PROLINE SYNTHETASE CO-TRANSCRIBED BACTERIAL HOMOLOG PROTEIN"/>
    <property type="match status" value="1"/>
</dbReference>
<dbReference type="NCBIfam" id="TIGR00044">
    <property type="entry name" value="YggS family pyridoxal phosphate-dependent enzyme"/>
    <property type="match status" value="1"/>
</dbReference>
<dbReference type="OrthoDB" id="10264196at2759"/>
<dbReference type="Proteomes" id="UP001140172">
    <property type="component" value="Unassembled WGS sequence"/>
</dbReference>
<name>A0A9W8LNF4_9FUNG</name>
<dbReference type="GO" id="GO:0030170">
    <property type="term" value="F:pyridoxal phosphate binding"/>
    <property type="evidence" value="ECO:0007669"/>
    <property type="project" value="UniProtKB-UniRule"/>
</dbReference>
<dbReference type="EMBL" id="JANBUM010000030">
    <property type="protein sequence ID" value="KAJ2787199.1"/>
    <property type="molecule type" value="Genomic_DNA"/>
</dbReference>
<keyword evidence="1 2" id="KW-0663">Pyridoxal phosphate</keyword>
<evidence type="ECO:0000256" key="1">
    <source>
        <dbReference type="ARBA" id="ARBA00022898"/>
    </source>
</evidence>
<evidence type="ECO:0000256" key="2">
    <source>
        <dbReference type="HAMAP-Rule" id="MF_03225"/>
    </source>
</evidence>
<comment type="function">
    <text evidence="2">Pyridoxal 5'-phosphate (PLP)-binding protein, which may be involved in intracellular homeostatic regulation of pyridoxal 5'-phosphate (PLP), the active form of vitamin B6.</text>
</comment>
<organism evidence="6 7">
    <name type="scientific">Coemansia interrupta</name>
    <dbReference type="NCBI Taxonomy" id="1126814"/>
    <lineage>
        <taxon>Eukaryota</taxon>
        <taxon>Fungi</taxon>
        <taxon>Fungi incertae sedis</taxon>
        <taxon>Zoopagomycota</taxon>
        <taxon>Kickxellomycotina</taxon>
        <taxon>Kickxellomycetes</taxon>
        <taxon>Kickxellales</taxon>
        <taxon>Kickxellaceae</taxon>
        <taxon>Coemansia</taxon>
    </lineage>
</organism>
<protein>
    <recommendedName>
        <fullName evidence="2">Pyridoxal phosphate homeostasis protein</fullName>
        <shortName evidence="2">PLP homeostasis protein</shortName>
    </recommendedName>
</protein>
<dbReference type="Pfam" id="PF01168">
    <property type="entry name" value="Ala_racemase_N"/>
    <property type="match status" value="1"/>
</dbReference>
<proteinExistence type="inferred from homology"/>
<dbReference type="CDD" id="cd06822">
    <property type="entry name" value="PLPDE_III_YBL036c_euk"/>
    <property type="match status" value="1"/>
</dbReference>
<dbReference type="PROSITE" id="PS01211">
    <property type="entry name" value="UPF0001"/>
    <property type="match status" value="1"/>
</dbReference>
<comment type="caution">
    <text evidence="6">The sequence shown here is derived from an EMBL/GenBank/DDBJ whole genome shotgun (WGS) entry which is preliminary data.</text>
</comment>
<feature type="modified residue" description="N6-(pyridoxal phosphate)lysine" evidence="2 3">
    <location>
        <position position="42"/>
    </location>
</feature>
<feature type="domain" description="Alanine racemase N-terminal" evidence="5">
    <location>
        <begin position="33"/>
        <end position="235"/>
    </location>
</feature>
<dbReference type="Gene3D" id="3.20.20.10">
    <property type="entry name" value="Alanine racemase"/>
    <property type="match status" value="1"/>
</dbReference>
<dbReference type="SUPFAM" id="SSF51419">
    <property type="entry name" value="PLP-binding barrel"/>
    <property type="match status" value="1"/>
</dbReference>